<keyword evidence="3" id="KW-0472">Membrane</keyword>
<dbReference type="GO" id="GO:0004315">
    <property type="term" value="F:3-oxoacyl-[acyl-carrier-protein] synthase activity"/>
    <property type="evidence" value="ECO:0007669"/>
    <property type="project" value="InterPro"/>
</dbReference>
<dbReference type="GO" id="GO:0006633">
    <property type="term" value="P:fatty acid biosynthetic process"/>
    <property type="evidence" value="ECO:0007669"/>
    <property type="project" value="InterPro"/>
</dbReference>
<dbReference type="Pfam" id="PF08545">
    <property type="entry name" value="ACP_syn_III"/>
    <property type="match status" value="1"/>
</dbReference>
<protein>
    <submittedName>
        <fullName evidence="6">3-oxoacyl-[acyl-carrier-protein] synthase-3</fullName>
    </submittedName>
</protein>
<dbReference type="InterPro" id="IPR013751">
    <property type="entry name" value="ACP_syn_III_N"/>
</dbReference>
<dbReference type="Pfam" id="PF08541">
    <property type="entry name" value="ACP_syn_III_C"/>
    <property type="match status" value="1"/>
</dbReference>
<evidence type="ECO:0000313" key="6">
    <source>
        <dbReference type="EMBL" id="SDI22009.1"/>
    </source>
</evidence>
<evidence type="ECO:0000313" key="7">
    <source>
        <dbReference type="Proteomes" id="UP000199705"/>
    </source>
</evidence>
<reference evidence="7" key="1">
    <citation type="submission" date="2016-10" db="EMBL/GenBank/DDBJ databases">
        <authorList>
            <person name="Varghese N."/>
            <person name="Submissions S."/>
        </authorList>
    </citation>
    <scope>NUCLEOTIDE SEQUENCE [LARGE SCALE GENOMIC DNA]</scope>
    <source>
        <strain evidence="7">Gh-67</strain>
    </source>
</reference>
<evidence type="ECO:0000256" key="1">
    <source>
        <dbReference type="ARBA" id="ARBA00022679"/>
    </source>
</evidence>
<feature type="transmembrane region" description="Helical" evidence="3">
    <location>
        <begin position="117"/>
        <end position="141"/>
    </location>
</feature>
<dbReference type="GO" id="GO:0044550">
    <property type="term" value="P:secondary metabolite biosynthetic process"/>
    <property type="evidence" value="ECO:0007669"/>
    <property type="project" value="TreeGrafter"/>
</dbReference>
<dbReference type="PANTHER" id="PTHR34069">
    <property type="entry name" value="3-OXOACYL-[ACYL-CARRIER-PROTEIN] SYNTHASE 3"/>
    <property type="match status" value="1"/>
</dbReference>
<dbReference type="SUPFAM" id="SSF53901">
    <property type="entry name" value="Thiolase-like"/>
    <property type="match status" value="1"/>
</dbReference>
<dbReference type="STRING" id="551996.SAMN05192573_11799"/>
<evidence type="ECO:0000259" key="4">
    <source>
        <dbReference type="Pfam" id="PF08541"/>
    </source>
</evidence>
<feature type="domain" description="Beta-ketoacyl-[acyl-carrier-protein] synthase III C-terminal" evidence="4">
    <location>
        <begin position="244"/>
        <end position="332"/>
    </location>
</feature>
<feature type="transmembrane region" description="Helical" evidence="3">
    <location>
        <begin position="315"/>
        <end position="333"/>
    </location>
</feature>
<dbReference type="PANTHER" id="PTHR34069:SF2">
    <property type="entry name" value="BETA-KETOACYL-[ACYL-CARRIER-PROTEIN] SYNTHASE III"/>
    <property type="match status" value="1"/>
</dbReference>
<dbReference type="RefSeq" id="WP_091173950.1">
    <property type="nucleotide sequence ID" value="NZ_FNCG01000017.1"/>
</dbReference>
<name>A0A1G8ISW7_9SPHI</name>
<organism evidence="6 7">
    <name type="scientific">Mucilaginibacter gossypii</name>
    <dbReference type="NCBI Taxonomy" id="551996"/>
    <lineage>
        <taxon>Bacteria</taxon>
        <taxon>Pseudomonadati</taxon>
        <taxon>Bacteroidota</taxon>
        <taxon>Sphingobacteriia</taxon>
        <taxon>Sphingobacteriales</taxon>
        <taxon>Sphingobacteriaceae</taxon>
        <taxon>Mucilaginibacter</taxon>
    </lineage>
</organism>
<gene>
    <name evidence="6" type="ORF">SAMN05192573_11799</name>
</gene>
<feature type="transmembrane region" description="Helical" evidence="3">
    <location>
        <begin position="281"/>
        <end position="300"/>
    </location>
</feature>
<dbReference type="InterPro" id="IPR016039">
    <property type="entry name" value="Thiolase-like"/>
</dbReference>
<evidence type="ECO:0000259" key="5">
    <source>
        <dbReference type="Pfam" id="PF08545"/>
    </source>
</evidence>
<keyword evidence="2" id="KW-0012">Acyltransferase</keyword>
<proteinExistence type="predicted"/>
<dbReference type="EMBL" id="FNCG01000017">
    <property type="protein sequence ID" value="SDI22009.1"/>
    <property type="molecule type" value="Genomic_DNA"/>
</dbReference>
<keyword evidence="1" id="KW-0808">Transferase</keyword>
<sequence length="334" mass="36311">MQAFIKAISYHLPQNQLTNADLSALFPEWGVEKIANKIGISTRHIAAEDEFASDMAIAAAQKLFAAHNINPTEIDFILYCTQSPDYFLPSTACIIQDKLSIPVKAGALDFNLGCSGYVYGLALAKGLIAAGIATNILLLTAETYSKFIHPKDKGNRTIFGDAAAATLISTEGFAAIGNFELGTDGKGAENLMVKQGAIRYPEKSADTVHDDYGNEQSLGSLYMNGPEIFAFTSKEIPALITDTLKKNGVRKDEIGQFILHQANRYMLEHLRKKMDIASENFYIYMAAIGNTVSSSVPVALDEAMKEKQVTPQTKWLLAGFGVGYSWAGTVITFI</sequence>
<dbReference type="InterPro" id="IPR013747">
    <property type="entry name" value="ACP_syn_III_C"/>
</dbReference>
<dbReference type="NCBIfam" id="NF006829">
    <property type="entry name" value="PRK09352.1"/>
    <property type="match status" value="1"/>
</dbReference>
<feature type="domain" description="Beta-ketoacyl-[acyl-carrier-protein] synthase III N-terminal" evidence="5">
    <location>
        <begin position="108"/>
        <end position="185"/>
    </location>
</feature>
<dbReference type="AlphaFoldDB" id="A0A1G8ISW7"/>
<keyword evidence="3" id="KW-0812">Transmembrane</keyword>
<keyword evidence="3" id="KW-1133">Transmembrane helix</keyword>
<dbReference type="CDD" id="cd00830">
    <property type="entry name" value="KAS_III"/>
    <property type="match status" value="1"/>
</dbReference>
<evidence type="ECO:0000256" key="2">
    <source>
        <dbReference type="ARBA" id="ARBA00023315"/>
    </source>
</evidence>
<evidence type="ECO:0000256" key="3">
    <source>
        <dbReference type="SAM" id="Phobius"/>
    </source>
</evidence>
<dbReference type="Proteomes" id="UP000199705">
    <property type="component" value="Unassembled WGS sequence"/>
</dbReference>
<keyword evidence="7" id="KW-1185">Reference proteome</keyword>
<dbReference type="Gene3D" id="3.40.47.10">
    <property type="match status" value="1"/>
</dbReference>
<accession>A0A1G8ISW7</accession>